<evidence type="ECO:0000313" key="3">
    <source>
        <dbReference type="Proteomes" id="UP000593564"/>
    </source>
</evidence>
<dbReference type="AlphaFoldDB" id="A0A7J7G0T4"/>
<gene>
    <name evidence="2" type="ORF">HYC85_030474</name>
</gene>
<dbReference type="EMBL" id="JACBKZ010000014">
    <property type="protein sequence ID" value="KAF5934303.1"/>
    <property type="molecule type" value="Genomic_DNA"/>
</dbReference>
<dbReference type="Gene3D" id="3.40.50.2000">
    <property type="entry name" value="Glycogen Phosphorylase B"/>
    <property type="match status" value="1"/>
</dbReference>
<evidence type="ECO:0000313" key="2">
    <source>
        <dbReference type="EMBL" id="KAF5934303.1"/>
    </source>
</evidence>
<feature type="region of interest" description="Disordered" evidence="1">
    <location>
        <begin position="13"/>
        <end position="80"/>
    </location>
</feature>
<name>A0A7J7G0T4_CAMSI</name>
<reference evidence="2 3" key="2">
    <citation type="submission" date="2020-07" db="EMBL/GenBank/DDBJ databases">
        <title>Genome assembly of wild tea tree DASZ reveals pedigree and selection history of tea varieties.</title>
        <authorList>
            <person name="Zhang W."/>
        </authorList>
    </citation>
    <scope>NUCLEOTIDE SEQUENCE [LARGE SCALE GENOMIC DNA]</scope>
    <source>
        <strain evidence="3">cv. G240</strain>
        <tissue evidence="2">Leaf</tissue>
    </source>
</reference>
<feature type="compositionally biased region" description="Basic residues" evidence="1">
    <location>
        <begin position="55"/>
        <end position="66"/>
    </location>
</feature>
<reference evidence="3" key="1">
    <citation type="journal article" date="2020" name="Nat. Commun.">
        <title>Genome assembly of wild tea tree DASZ reveals pedigree and selection history of tea varieties.</title>
        <authorList>
            <person name="Zhang W."/>
            <person name="Zhang Y."/>
            <person name="Qiu H."/>
            <person name="Guo Y."/>
            <person name="Wan H."/>
            <person name="Zhang X."/>
            <person name="Scossa F."/>
            <person name="Alseekh S."/>
            <person name="Zhang Q."/>
            <person name="Wang P."/>
            <person name="Xu L."/>
            <person name="Schmidt M.H."/>
            <person name="Jia X."/>
            <person name="Li D."/>
            <person name="Zhu A."/>
            <person name="Guo F."/>
            <person name="Chen W."/>
            <person name="Ni D."/>
            <person name="Usadel B."/>
            <person name="Fernie A.R."/>
            <person name="Wen W."/>
        </authorList>
    </citation>
    <scope>NUCLEOTIDE SEQUENCE [LARGE SCALE GENOMIC DNA]</scope>
    <source>
        <strain evidence="3">cv. G240</strain>
    </source>
</reference>
<feature type="compositionally biased region" description="Basic and acidic residues" evidence="1">
    <location>
        <begin position="34"/>
        <end position="54"/>
    </location>
</feature>
<accession>A0A7J7G0T4</accession>
<evidence type="ECO:0000256" key="1">
    <source>
        <dbReference type="SAM" id="MobiDB-lite"/>
    </source>
</evidence>
<protein>
    <submittedName>
        <fullName evidence="2">Uncharacterized protein</fullName>
    </submittedName>
</protein>
<proteinExistence type="predicted"/>
<keyword evidence="3" id="KW-1185">Reference proteome</keyword>
<comment type="caution">
    <text evidence="2">The sequence shown here is derived from an EMBL/GenBank/DDBJ whole genome shotgun (WGS) entry which is preliminary data.</text>
</comment>
<sequence length="160" mass="18291">MVAVVGFAQIYRGRGKRRRKATTEEEEEPIAYDGGRDLAEEKPTEDKAARGDGRRPRRRRRRRRQWPRGGGGSGGLKEPIASEFGHPVRLATHVNFSTFVKSAGIDFYLFGGDPWVLAGFLHCNYRYGQEQRFNSICPRRNIYTEKATKGHYQISFTGMH</sequence>
<organism evidence="2 3">
    <name type="scientific">Camellia sinensis</name>
    <name type="common">Tea plant</name>
    <name type="synonym">Thea sinensis</name>
    <dbReference type="NCBI Taxonomy" id="4442"/>
    <lineage>
        <taxon>Eukaryota</taxon>
        <taxon>Viridiplantae</taxon>
        <taxon>Streptophyta</taxon>
        <taxon>Embryophyta</taxon>
        <taxon>Tracheophyta</taxon>
        <taxon>Spermatophyta</taxon>
        <taxon>Magnoliopsida</taxon>
        <taxon>eudicotyledons</taxon>
        <taxon>Gunneridae</taxon>
        <taxon>Pentapetalae</taxon>
        <taxon>asterids</taxon>
        <taxon>Ericales</taxon>
        <taxon>Theaceae</taxon>
        <taxon>Camellia</taxon>
    </lineage>
</organism>
<dbReference type="Proteomes" id="UP000593564">
    <property type="component" value="Unassembled WGS sequence"/>
</dbReference>